<evidence type="ECO:0000256" key="1">
    <source>
        <dbReference type="ARBA" id="ARBA00004141"/>
    </source>
</evidence>
<keyword evidence="2 5" id="KW-0812">Transmembrane</keyword>
<feature type="transmembrane region" description="Helical" evidence="5">
    <location>
        <begin position="459"/>
        <end position="492"/>
    </location>
</feature>
<comment type="caution">
    <text evidence="7">The sequence shown here is derived from an EMBL/GenBank/DDBJ whole genome shotgun (WGS) entry which is preliminary data.</text>
</comment>
<feature type="transmembrane region" description="Helical" evidence="5">
    <location>
        <begin position="173"/>
        <end position="195"/>
    </location>
</feature>
<accession>A0AAI9N2M8</accession>
<proteinExistence type="predicted"/>
<protein>
    <recommendedName>
        <fullName evidence="6">Integral membrane bound transporter domain-containing protein</fullName>
    </recommendedName>
</protein>
<keyword evidence="3 5" id="KW-1133">Transmembrane helix</keyword>
<comment type="subcellular location">
    <subcellularLocation>
        <location evidence="1">Membrane</location>
        <topology evidence="1">Multi-pass membrane protein</topology>
    </subcellularLocation>
</comment>
<evidence type="ECO:0000256" key="4">
    <source>
        <dbReference type="ARBA" id="ARBA00023136"/>
    </source>
</evidence>
<name>A0AAI9N2M8_9BURK</name>
<evidence type="ECO:0000256" key="2">
    <source>
        <dbReference type="ARBA" id="ARBA00022692"/>
    </source>
</evidence>
<sequence>MKTARTPFTFLHRPSLPHRHGRLASRMAAFTRRAARRLELRSFPLLQEQFSAEEGWRACLAIALPLAAAMISGQHWLAWAVFAAFWTCLCDAPGPHTQRRRLLAGFAVAGTAVAFIGSWSASWSSHAALLAAPVMVLLSVTLTGAIQSAALLGTLLAVVAVVAAGFPHAPALAALQAASFLIGALWAWLLINLFWRIDEHTALRQAAQAALLRMLDMSRDLLAARDGQHREQQWHSEHGEHRRAVRLALERLRSMLQPHERSSGHRAQPYRRLLEACEMIFSALIALEHAAIQQLGSAAERRIVARVARIVVLRAYQRLTLPPQIPLPSNQSRPIDIRRASQLADPLMTGCLSALMQAHTLLLSDPAWAQYRAEHGSDEPDASPAAAVPPTLQPAWRTGLGRGLQQGARQAAGVAAVFYAAQVFQLGYPYWATMAVVVVLQGAARQTWTRCLERILGSLLGGALALSLLHVASGMSWVLPLVAVMLAGLAIALRLVNYTVFVVFLTMLFICVTEMLQPGVGIASARALDNLIGSAVALLAALALWPELGASPRERIALGLKANRDYLEAVVAHQPPSTLRRLQRQAGLASIDAETALHDLGGLRRHSERLSHSEMARLREVRELAGQASVAWHLDRGTRQDPATARES</sequence>
<dbReference type="Proteomes" id="UP000006772">
    <property type="component" value="Unassembled WGS sequence"/>
</dbReference>
<gene>
    <name evidence="7" type="ORF">HFRIS_017392</name>
</gene>
<feature type="transmembrane region" description="Helical" evidence="5">
    <location>
        <begin position="73"/>
        <end position="90"/>
    </location>
</feature>
<evidence type="ECO:0000256" key="3">
    <source>
        <dbReference type="ARBA" id="ARBA00022989"/>
    </source>
</evidence>
<feature type="transmembrane region" description="Helical" evidence="5">
    <location>
        <begin position="102"/>
        <end position="119"/>
    </location>
</feature>
<feature type="domain" description="Integral membrane bound transporter" evidence="6">
    <location>
        <begin position="418"/>
        <end position="540"/>
    </location>
</feature>
<evidence type="ECO:0000313" key="8">
    <source>
        <dbReference type="Proteomes" id="UP000006772"/>
    </source>
</evidence>
<dbReference type="InterPro" id="IPR049453">
    <property type="entry name" value="Memb_transporter_dom"/>
</dbReference>
<dbReference type="AlphaFoldDB" id="A0AAI9N2M8"/>
<evidence type="ECO:0000256" key="5">
    <source>
        <dbReference type="SAM" id="Phobius"/>
    </source>
</evidence>
<dbReference type="Pfam" id="PF13515">
    <property type="entry name" value="FUSC_2"/>
    <property type="match status" value="1"/>
</dbReference>
<reference evidence="7 8" key="1">
    <citation type="journal article" date="2013" name="Front. Microbiol.">
        <title>The genome of the endophytic bacterium H. frisingense GSF30(T) identifies diverse strategies in the Herbaspirillum genus to interact with plants.</title>
        <authorList>
            <person name="Straub D."/>
            <person name="Rothballer M."/>
            <person name="Hartmann A."/>
            <person name="Ludewig U."/>
        </authorList>
    </citation>
    <scope>NUCLEOTIDE SEQUENCE [LARGE SCALE GENOMIC DNA]</scope>
    <source>
        <strain evidence="7 8">GSF30</strain>
    </source>
</reference>
<evidence type="ECO:0000313" key="7">
    <source>
        <dbReference type="EMBL" id="EOA03442.1"/>
    </source>
</evidence>
<evidence type="ECO:0000259" key="6">
    <source>
        <dbReference type="Pfam" id="PF13515"/>
    </source>
</evidence>
<dbReference type="RefSeq" id="WP_006464729.1">
    <property type="nucleotide sequence ID" value="NZ_AEEC02000027.1"/>
</dbReference>
<organism evidence="7 8">
    <name type="scientific">Herbaspirillum frisingense GSF30</name>
    <dbReference type="NCBI Taxonomy" id="864073"/>
    <lineage>
        <taxon>Bacteria</taxon>
        <taxon>Pseudomonadati</taxon>
        <taxon>Pseudomonadota</taxon>
        <taxon>Betaproteobacteria</taxon>
        <taxon>Burkholderiales</taxon>
        <taxon>Oxalobacteraceae</taxon>
        <taxon>Herbaspirillum</taxon>
    </lineage>
</organism>
<keyword evidence="4 5" id="KW-0472">Membrane</keyword>
<feature type="transmembrane region" description="Helical" evidence="5">
    <location>
        <begin position="498"/>
        <end position="516"/>
    </location>
</feature>
<dbReference type="GO" id="GO:0016020">
    <property type="term" value="C:membrane"/>
    <property type="evidence" value="ECO:0007669"/>
    <property type="project" value="UniProtKB-SubCell"/>
</dbReference>
<dbReference type="EMBL" id="AEEC02000027">
    <property type="protein sequence ID" value="EOA03442.1"/>
    <property type="molecule type" value="Genomic_DNA"/>
</dbReference>